<dbReference type="RefSeq" id="WP_129969265.1">
    <property type="nucleotide sequence ID" value="NZ_JACCEW010000003.1"/>
</dbReference>
<evidence type="ECO:0000313" key="2">
    <source>
        <dbReference type="EMBL" id="NYT37610.1"/>
    </source>
</evidence>
<dbReference type="GO" id="GO:0052689">
    <property type="term" value="F:carboxylic ester hydrolase activity"/>
    <property type="evidence" value="ECO:0007669"/>
    <property type="project" value="TreeGrafter"/>
</dbReference>
<dbReference type="OrthoDB" id="9112061at2"/>
<keyword evidence="2" id="KW-0378">Hydrolase</keyword>
<dbReference type="GO" id="GO:0006654">
    <property type="term" value="P:phosphatidic acid biosynthetic process"/>
    <property type="evidence" value="ECO:0007669"/>
    <property type="project" value="TreeGrafter"/>
</dbReference>
<sequence length="288" mass="30748">MSTPQTILPQLDFSAIDRYDATDVGPCRLYRAGTTPAAGPPLLFVPGAYHGAWCYSHYLGYFAQHGLESFAIDLPGHGARHAGMRPDLGIADLAESLVAGCRHIARRVILVGHSMGALPVLLAASEIDAAAIILLAPSPPGNLPGAQMVPPVPAGGLRPPPGAAEVRSRFAGLAPQAPVDALCARLNAESARILNERYQLSVHVDPERIACPGVCFEAGQDDADRHPPGQDEAIARFLGFEHHVLAHQPHCMMYAEHWQESASALLDWHGSLFGQTAGPMSFDQETRK</sequence>
<dbReference type="Pfam" id="PF12697">
    <property type="entry name" value="Abhydrolase_6"/>
    <property type="match status" value="1"/>
</dbReference>
<dbReference type="Gene3D" id="3.40.50.1820">
    <property type="entry name" value="alpha/beta hydrolase"/>
    <property type="match status" value="1"/>
</dbReference>
<comment type="caution">
    <text evidence="2">The sequence shown here is derived from an EMBL/GenBank/DDBJ whole genome shotgun (WGS) entry which is preliminary data.</text>
</comment>
<dbReference type="PANTHER" id="PTHR42886">
    <property type="entry name" value="RE40534P-RELATED"/>
    <property type="match status" value="1"/>
</dbReference>
<dbReference type="Proteomes" id="UP000580517">
    <property type="component" value="Unassembled WGS sequence"/>
</dbReference>
<dbReference type="GO" id="GO:0055088">
    <property type="term" value="P:lipid homeostasis"/>
    <property type="evidence" value="ECO:0007669"/>
    <property type="project" value="TreeGrafter"/>
</dbReference>
<proteinExistence type="predicted"/>
<accession>A0A853FFN2</accession>
<gene>
    <name evidence="2" type="ORF">H0A68_12055</name>
</gene>
<dbReference type="EMBL" id="JACCEW010000003">
    <property type="protein sequence ID" value="NYT37610.1"/>
    <property type="molecule type" value="Genomic_DNA"/>
</dbReference>
<dbReference type="InterPro" id="IPR000073">
    <property type="entry name" value="AB_hydrolase_1"/>
</dbReference>
<dbReference type="AlphaFoldDB" id="A0A853FFN2"/>
<dbReference type="PANTHER" id="PTHR42886:SF42">
    <property type="entry name" value="ALPHA_BETA-HYDROLASES SUPERFAMILY PROTEIN"/>
    <property type="match status" value="1"/>
</dbReference>
<keyword evidence="3" id="KW-1185">Reference proteome</keyword>
<evidence type="ECO:0000259" key="1">
    <source>
        <dbReference type="Pfam" id="PF12697"/>
    </source>
</evidence>
<feature type="domain" description="AB hydrolase-1" evidence="1">
    <location>
        <begin position="42"/>
        <end position="261"/>
    </location>
</feature>
<reference evidence="2 3" key="1">
    <citation type="submission" date="2020-07" db="EMBL/GenBank/DDBJ databases">
        <title>Taxonomic revisions and descriptions of new bacterial species based on genomic comparisons in the high-G+C-content subgroup of the family Alcaligenaceae.</title>
        <authorList>
            <person name="Szabo A."/>
            <person name="Felfoldi T."/>
        </authorList>
    </citation>
    <scope>NUCLEOTIDE SEQUENCE [LARGE SCALE GENOMIC DNA]</scope>
    <source>
        <strain evidence="2 3">DSM 25264</strain>
    </source>
</reference>
<dbReference type="InterPro" id="IPR029058">
    <property type="entry name" value="AB_hydrolase_fold"/>
</dbReference>
<dbReference type="SUPFAM" id="SSF53474">
    <property type="entry name" value="alpha/beta-Hydrolases"/>
    <property type="match status" value="1"/>
</dbReference>
<protein>
    <submittedName>
        <fullName evidence="2">Alpha/beta hydrolase</fullName>
    </submittedName>
</protein>
<organism evidence="2 3">
    <name type="scientific">Allopusillimonas soli</name>
    <dbReference type="NCBI Taxonomy" id="659016"/>
    <lineage>
        <taxon>Bacteria</taxon>
        <taxon>Pseudomonadati</taxon>
        <taxon>Pseudomonadota</taxon>
        <taxon>Betaproteobacteria</taxon>
        <taxon>Burkholderiales</taxon>
        <taxon>Alcaligenaceae</taxon>
        <taxon>Allopusillimonas</taxon>
    </lineage>
</organism>
<dbReference type="GO" id="GO:0042171">
    <property type="term" value="F:lysophosphatidic acid acyltransferase activity"/>
    <property type="evidence" value="ECO:0007669"/>
    <property type="project" value="TreeGrafter"/>
</dbReference>
<evidence type="ECO:0000313" key="3">
    <source>
        <dbReference type="Proteomes" id="UP000580517"/>
    </source>
</evidence>
<name>A0A853FFN2_9BURK</name>